<dbReference type="RefSeq" id="WP_301212074.1">
    <property type="nucleotide sequence ID" value="NZ_JAROCF010000001.1"/>
</dbReference>
<dbReference type="PANTHER" id="PTHR47268:SF4">
    <property type="entry name" value="ACYLPHOSPHATASE"/>
    <property type="match status" value="1"/>
</dbReference>
<comment type="caution">
    <text evidence="9">The sequence shown here is derived from an EMBL/GenBank/DDBJ whole genome shotgun (WGS) entry which is preliminary data.</text>
</comment>
<evidence type="ECO:0000256" key="3">
    <source>
        <dbReference type="ARBA" id="ARBA00015991"/>
    </source>
</evidence>
<proteinExistence type="inferred from homology"/>
<gene>
    <name evidence="9" type="ORF">P5G50_15725</name>
</gene>
<evidence type="ECO:0000256" key="5">
    <source>
        <dbReference type="PROSITE-ProRule" id="PRU00520"/>
    </source>
</evidence>
<accession>A0ABT8KEL8</accession>
<evidence type="ECO:0000256" key="4">
    <source>
        <dbReference type="ARBA" id="ARBA00047645"/>
    </source>
</evidence>
<feature type="domain" description="Acylphosphatase-like" evidence="8">
    <location>
        <begin position="6"/>
        <end position="92"/>
    </location>
</feature>
<keyword evidence="5 6" id="KW-0378">Hydrolase</keyword>
<evidence type="ECO:0000256" key="6">
    <source>
        <dbReference type="RuleBase" id="RU000553"/>
    </source>
</evidence>
<dbReference type="SUPFAM" id="SSF54975">
    <property type="entry name" value="Acylphosphatase/BLUF domain-like"/>
    <property type="match status" value="1"/>
</dbReference>
<evidence type="ECO:0000313" key="10">
    <source>
        <dbReference type="Proteomes" id="UP001174208"/>
    </source>
</evidence>
<dbReference type="Proteomes" id="UP001174208">
    <property type="component" value="Unassembled WGS sequence"/>
</dbReference>
<evidence type="ECO:0000256" key="1">
    <source>
        <dbReference type="ARBA" id="ARBA00005614"/>
    </source>
</evidence>
<dbReference type="InterPro" id="IPR001792">
    <property type="entry name" value="Acylphosphatase-like_dom"/>
</dbReference>
<dbReference type="InterPro" id="IPR020456">
    <property type="entry name" value="Acylphosphatase"/>
</dbReference>
<feature type="active site" evidence="5">
    <location>
        <position position="39"/>
    </location>
</feature>
<dbReference type="EC" id="3.6.1.7" evidence="2 5"/>
<dbReference type="Pfam" id="PF00708">
    <property type="entry name" value="Acylphosphatase"/>
    <property type="match status" value="1"/>
</dbReference>
<dbReference type="PROSITE" id="PS51160">
    <property type="entry name" value="ACYLPHOSPHATASE_3"/>
    <property type="match status" value="1"/>
</dbReference>
<evidence type="ECO:0000259" key="8">
    <source>
        <dbReference type="PROSITE" id="PS51160"/>
    </source>
</evidence>
<feature type="active site" evidence="5">
    <location>
        <position position="21"/>
    </location>
</feature>
<dbReference type="PROSITE" id="PS00151">
    <property type="entry name" value="ACYLPHOSPHATASE_2"/>
    <property type="match status" value="1"/>
</dbReference>
<reference evidence="9" key="1">
    <citation type="submission" date="2023-06" db="EMBL/GenBank/DDBJ databases">
        <title>MT1 and MT2 Draft Genomes of Novel Species.</title>
        <authorList>
            <person name="Venkateswaran K."/>
        </authorList>
    </citation>
    <scope>NUCLEOTIDE SEQUENCE</scope>
    <source>
        <strain evidence="9">F6_8S_P_1B</strain>
    </source>
</reference>
<dbReference type="PRINTS" id="PR00112">
    <property type="entry name" value="ACYLPHPHTASE"/>
</dbReference>
<name>A0ABT8KEL8_9MICO</name>
<comment type="similarity">
    <text evidence="1 7">Belongs to the acylphosphatase family.</text>
</comment>
<keyword evidence="10" id="KW-1185">Reference proteome</keyword>
<dbReference type="Gene3D" id="3.30.70.100">
    <property type="match status" value="1"/>
</dbReference>
<dbReference type="EMBL" id="JAROCF010000001">
    <property type="protein sequence ID" value="MDN4615900.1"/>
    <property type="molecule type" value="Genomic_DNA"/>
</dbReference>
<comment type="catalytic activity">
    <reaction evidence="4 5 6">
        <text>an acyl phosphate + H2O = a carboxylate + phosphate + H(+)</text>
        <dbReference type="Rhea" id="RHEA:14965"/>
        <dbReference type="ChEBI" id="CHEBI:15377"/>
        <dbReference type="ChEBI" id="CHEBI:15378"/>
        <dbReference type="ChEBI" id="CHEBI:29067"/>
        <dbReference type="ChEBI" id="CHEBI:43474"/>
        <dbReference type="ChEBI" id="CHEBI:59918"/>
        <dbReference type="EC" id="3.6.1.7"/>
    </reaction>
</comment>
<dbReference type="InterPro" id="IPR036046">
    <property type="entry name" value="Acylphosphatase-like_dom_sf"/>
</dbReference>
<organism evidence="9 10">
    <name type="scientific">Leifsonia williamsii</name>
    <dbReference type="NCBI Taxonomy" id="3035919"/>
    <lineage>
        <taxon>Bacteria</taxon>
        <taxon>Bacillati</taxon>
        <taxon>Actinomycetota</taxon>
        <taxon>Actinomycetes</taxon>
        <taxon>Micrococcales</taxon>
        <taxon>Microbacteriaceae</taxon>
        <taxon>Leifsonia</taxon>
    </lineage>
</organism>
<evidence type="ECO:0000256" key="2">
    <source>
        <dbReference type="ARBA" id="ARBA00012150"/>
    </source>
</evidence>
<dbReference type="InterPro" id="IPR017968">
    <property type="entry name" value="Acylphosphatase_CS"/>
</dbReference>
<evidence type="ECO:0000313" key="9">
    <source>
        <dbReference type="EMBL" id="MDN4615900.1"/>
    </source>
</evidence>
<protein>
    <recommendedName>
        <fullName evidence="3 5">Acylphosphatase</fullName>
        <ecNumber evidence="2 5">3.6.1.7</ecNumber>
    </recommendedName>
</protein>
<sequence length="94" mass="10274">MGRVIRRRAIVTGVVQGVGFRWSAREKAQELGVTGWARNRLDGTVETEVEGEPPAVEQMLDWLRAGPPGSAVERVDVAEATPDGDDAFRIRETA</sequence>
<evidence type="ECO:0000256" key="7">
    <source>
        <dbReference type="RuleBase" id="RU004168"/>
    </source>
</evidence>
<dbReference type="PANTHER" id="PTHR47268">
    <property type="entry name" value="ACYLPHOSPHATASE"/>
    <property type="match status" value="1"/>
</dbReference>
<dbReference type="PROSITE" id="PS00150">
    <property type="entry name" value="ACYLPHOSPHATASE_1"/>
    <property type="match status" value="1"/>
</dbReference>